<dbReference type="EMBL" id="JAHKSW010000008">
    <property type="protein sequence ID" value="KAG7328819.1"/>
    <property type="molecule type" value="Genomic_DNA"/>
</dbReference>
<dbReference type="InterPro" id="IPR007110">
    <property type="entry name" value="Ig-like_dom"/>
</dbReference>
<dbReference type="GO" id="GO:0005886">
    <property type="term" value="C:plasma membrane"/>
    <property type="evidence" value="ECO:0007669"/>
    <property type="project" value="UniProtKB-SubCell"/>
</dbReference>
<evidence type="ECO:0000256" key="1">
    <source>
        <dbReference type="ARBA" id="ARBA00004236"/>
    </source>
</evidence>
<sequence length="260" mass="29086">MAGFSVFILIFCTIYTVELRRNFSGSVTEPGVYQADEVLCVNVGDSATLPCCVFGDNVGVVIWYKQPNGKQPRIMSRRQKSDEVTFFSGFQNLRFQLQSSLNCFNMTISNIIHSDEATYYCAIISPYSVFGSGTYLKIKETSKPALSDNSVEGEPTLHGNNTNMNTQENTESGLIRSLHWTVISLGMALGLCALLIFFLTYFILRKRECDKINASVEESPGMRQESEAETLNYAALKFSKRKAKAEKITKVDECVYSTVK</sequence>
<evidence type="ECO:0000256" key="3">
    <source>
        <dbReference type="ARBA" id="ARBA00022729"/>
    </source>
</evidence>
<keyword evidence="6" id="KW-1015">Disulfide bond</keyword>
<dbReference type="SMART" id="SM00406">
    <property type="entry name" value="IGv"/>
    <property type="match status" value="1"/>
</dbReference>
<comment type="caution">
    <text evidence="11">The sequence shown here is derived from an EMBL/GenBank/DDBJ whole genome shotgun (WGS) entry which is preliminary data.</text>
</comment>
<dbReference type="InterPro" id="IPR052051">
    <property type="entry name" value="TCR_complex_component"/>
</dbReference>
<dbReference type="OrthoDB" id="6370831at2759"/>
<dbReference type="SMART" id="SM00409">
    <property type="entry name" value="IG"/>
    <property type="match status" value="1"/>
</dbReference>
<feature type="chain" id="PRO_5038789361" description="Ig-like domain-containing protein" evidence="9">
    <location>
        <begin position="20"/>
        <end position="260"/>
    </location>
</feature>
<feature type="domain" description="Ig-like" evidence="10">
    <location>
        <begin position="30"/>
        <end position="142"/>
    </location>
</feature>
<dbReference type="PROSITE" id="PS50835">
    <property type="entry name" value="IG_LIKE"/>
    <property type="match status" value="1"/>
</dbReference>
<evidence type="ECO:0000313" key="12">
    <source>
        <dbReference type="Proteomes" id="UP000824219"/>
    </source>
</evidence>
<dbReference type="InterPro" id="IPR003599">
    <property type="entry name" value="Ig_sub"/>
</dbReference>
<evidence type="ECO:0000313" key="11">
    <source>
        <dbReference type="EMBL" id="KAG7328819.1"/>
    </source>
</evidence>
<dbReference type="InterPro" id="IPR036179">
    <property type="entry name" value="Ig-like_dom_sf"/>
</dbReference>
<organism evidence="11 12">
    <name type="scientific">Hemibagrus wyckioides</name>
    <dbReference type="NCBI Taxonomy" id="337641"/>
    <lineage>
        <taxon>Eukaryota</taxon>
        <taxon>Metazoa</taxon>
        <taxon>Chordata</taxon>
        <taxon>Craniata</taxon>
        <taxon>Vertebrata</taxon>
        <taxon>Euteleostomi</taxon>
        <taxon>Actinopterygii</taxon>
        <taxon>Neopterygii</taxon>
        <taxon>Teleostei</taxon>
        <taxon>Ostariophysi</taxon>
        <taxon>Siluriformes</taxon>
        <taxon>Bagridae</taxon>
        <taxon>Hemibagrus</taxon>
    </lineage>
</organism>
<evidence type="ECO:0000256" key="4">
    <source>
        <dbReference type="ARBA" id="ARBA00022859"/>
    </source>
</evidence>
<dbReference type="Gene3D" id="2.60.40.10">
    <property type="entry name" value="Immunoglobulins"/>
    <property type="match status" value="1"/>
</dbReference>
<dbReference type="InterPro" id="IPR013783">
    <property type="entry name" value="Ig-like_fold"/>
</dbReference>
<dbReference type="PANTHER" id="PTHR19433">
    <property type="entry name" value="T-CELL RECEPTOR ALPHA CHAIN V REGION-RELATED"/>
    <property type="match status" value="1"/>
</dbReference>
<evidence type="ECO:0000256" key="2">
    <source>
        <dbReference type="ARBA" id="ARBA00022475"/>
    </source>
</evidence>
<dbReference type="SUPFAM" id="SSF48726">
    <property type="entry name" value="Immunoglobulin"/>
    <property type="match status" value="1"/>
</dbReference>
<reference evidence="11 12" key="1">
    <citation type="submission" date="2021-06" db="EMBL/GenBank/DDBJ databases">
        <title>Chromosome-level genome assembly of the red-tail catfish (Hemibagrus wyckioides).</title>
        <authorList>
            <person name="Shao F."/>
        </authorList>
    </citation>
    <scope>NUCLEOTIDE SEQUENCE [LARGE SCALE GENOMIC DNA]</scope>
    <source>
        <strain evidence="11">EC202008001</strain>
        <tissue evidence="11">Blood</tissue>
    </source>
</reference>
<evidence type="ECO:0000256" key="9">
    <source>
        <dbReference type="SAM" id="SignalP"/>
    </source>
</evidence>
<keyword evidence="4" id="KW-0391">Immunity</keyword>
<name>A0A9D3SR84_9TELE</name>
<keyword evidence="12" id="KW-1185">Reference proteome</keyword>
<evidence type="ECO:0000256" key="7">
    <source>
        <dbReference type="ARBA" id="ARBA00023180"/>
    </source>
</evidence>
<accession>A0A9D3SR84</accession>
<dbReference type="Proteomes" id="UP000824219">
    <property type="component" value="Linkage Group LG08"/>
</dbReference>
<evidence type="ECO:0000256" key="5">
    <source>
        <dbReference type="ARBA" id="ARBA00023136"/>
    </source>
</evidence>
<proteinExistence type="predicted"/>
<dbReference type="GO" id="GO:0009617">
    <property type="term" value="P:response to bacterium"/>
    <property type="evidence" value="ECO:0007669"/>
    <property type="project" value="TreeGrafter"/>
</dbReference>
<comment type="subcellular location">
    <subcellularLocation>
        <location evidence="1">Cell membrane</location>
    </subcellularLocation>
</comment>
<dbReference type="PANTHER" id="PTHR19433:SF133">
    <property type="entry name" value="IMMUNE-TYPE RECEPTOR 5 PRECURSOR-RELATED"/>
    <property type="match status" value="1"/>
</dbReference>
<keyword evidence="5 8" id="KW-0472">Membrane</keyword>
<keyword evidence="7" id="KW-0325">Glycoprotein</keyword>
<evidence type="ECO:0000256" key="6">
    <source>
        <dbReference type="ARBA" id="ARBA00023157"/>
    </source>
</evidence>
<dbReference type="CDD" id="cd00099">
    <property type="entry name" value="IgV"/>
    <property type="match status" value="1"/>
</dbReference>
<keyword evidence="2" id="KW-1003">Cell membrane</keyword>
<keyword evidence="3 9" id="KW-0732">Signal</keyword>
<dbReference type="AlphaFoldDB" id="A0A9D3SR84"/>
<gene>
    <name evidence="11" type="ORF">KOW79_006993</name>
</gene>
<protein>
    <recommendedName>
        <fullName evidence="10">Ig-like domain-containing protein</fullName>
    </recommendedName>
</protein>
<dbReference type="GO" id="GO:0002376">
    <property type="term" value="P:immune system process"/>
    <property type="evidence" value="ECO:0007669"/>
    <property type="project" value="UniProtKB-KW"/>
</dbReference>
<feature type="transmembrane region" description="Helical" evidence="8">
    <location>
        <begin position="178"/>
        <end position="204"/>
    </location>
</feature>
<dbReference type="InterPro" id="IPR013106">
    <property type="entry name" value="Ig_V-set"/>
</dbReference>
<dbReference type="Pfam" id="PF07686">
    <property type="entry name" value="V-set"/>
    <property type="match status" value="1"/>
</dbReference>
<evidence type="ECO:0000256" key="8">
    <source>
        <dbReference type="SAM" id="Phobius"/>
    </source>
</evidence>
<keyword evidence="8" id="KW-1133">Transmembrane helix</keyword>
<feature type="signal peptide" evidence="9">
    <location>
        <begin position="1"/>
        <end position="19"/>
    </location>
</feature>
<keyword evidence="8" id="KW-0812">Transmembrane</keyword>
<evidence type="ECO:0000259" key="10">
    <source>
        <dbReference type="PROSITE" id="PS50835"/>
    </source>
</evidence>